<dbReference type="PANTHER" id="PTHR44196:SF1">
    <property type="entry name" value="DEHYDROGENASE_REDUCTASE SDR FAMILY MEMBER 7B"/>
    <property type="match status" value="1"/>
</dbReference>
<accession>A0A6J7P9G8</accession>
<dbReference type="AlphaFoldDB" id="A0A6J7P9G8"/>
<evidence type="ECO:0000313" key="4">
    <source>
        <dbReference type="EMBL" id="CAB4999979.1"/>
    </source>
</evidence>
<dbReference type="SMART" id="SM00822">
    <property type="entry name" value="PKS_KR"/>
    <property type="match status" value="1"/>
</dbReference>
<dbReference type="InterPro" id="IPR057326">
    <property type="entry name" value="KR_dom"/>
</dbReference>
<dbReference type="SUPFAM" id="SSF51735">
    <property type="entry name" value="NAD(P)-binding Rossmann-fold domains"/>
    <property type="match status" value="1"/>
</dbReference>
<dbReference type="PRINTS" id="PR00081">
    <property type="entry name" value="GDHRDH"/>
</dbReference>
<dbReference type="Pfam" id="PF00106">
    <property type="entry name" value="adh_short"/>
    <property type="match status" value="1"/>
</dbReference>
<dbReference type="GO" id="GO:0016491">
    <property type="term" value="F:oxidoreductase activity"/>
    <property type="evidence" value="ECO:0007669"/>
    <property type="project" value="UniProtKB-KW"/>
</dbReference>
<dbReference type="PANTHER" id="PTHR44196">
    <property type="entry name" value="DEHYDROGENASE/REDUCTASE SDR FAMILY MEMBER 7B"/>
    <property type="match status" value="1"/>
</dbReference>
<evidence type="ECO:0000256" key="2">
    <source>
        <dbReference type="ARBA" id="ARBA00023002"/>
    </source>
</evidence>
<dbReference type="GO" id="GO:0016020">
    <property type="term" value="C:membrane"/>
    <property type="evidence" value="ECO:0007669"/>
    <property type="project" value="TreeGrafter"/>
</dbReference>
<proteinExistence type="inferred from homology"/>
<organism evidence="4">
    <name type="scientific">freshwater metagenome</name>
    <dbReference type="NCBI Taxonomy" id="449393"/>
    <lineage>
        <taxon>unclassified sequences</taxon>
        <taxon>metagenomes</taxon>
        <taxon>ecological metagenomes</taxon>
    </lineage>
</organism>
<dbReference type="Gene3D" id="3.40.50.720">
    <property type="entry name" value="NAD(P)-binding Rossmann-like Domain"/>
    <property type="match status" value="1"/>
</dbReference>
<dbReference type="CDD" id="cd05233">
    <property type="entry name" value="SDR_c"/>
    <property type="match status" value="1"/>
</dbReference>
<dbReference type="InterPro" id="IPR002347">
    <property type="entry name" value="SDR_fam"/>
</dbReference>
<comment type="similarity">
    <text evidence="1">Belongs to the short-chain dehydrogenases/reductases (SDR) family.</text>
</comment>
<dbReference type="PRINTS" id="PR00080">
    <property type="entry name" value="SDRFAMILY"/>
</dbReference>
<gene>
    <name evidence="4" type="ORF">UFOPK4057_00245</name>
</gene>
<dbReference type="InterPro" id="IPR036291">
    <property type="entry name" value="NAD(P)-bd_dom_sf"/>
</dbReference>
<evidence type="ECO:0000256" key="1">
    <source>
        <dbReference type="ARBA" id="ARBA00006484"/>
    </source>
</evidence>
<keyword evidence="2" id="KW-0560">Oxidoreductase</keyword>
<protein>
    <submittedName>
        <fullName evidence="4">Unannotated protein</fullName>
    </submittedName>
</protein>
<name>A0A6J7P9G8_9ZZZZ</name>
<sequence length="323" mass="34779">MAERFENGYKGHVAVVTGGGTGMGRELVRQLTAQGCDVATCDVIVDNLAETVDICVKDGNPGAILTHMADVSDEAQVLSFRDAVAAWRPHVNVVFNNAGIGGGGSIVESDRTEWEKTFGVCWYGVYYNTRAFLPLLLKAPFGHVVNTSSVNGFWASLGPNTAHTAYSAAKFAVKGFTEALITDFRMNAPTLRASVVMPGHIGTSIAINSGKLLGNDPKEMSAEKLEKARERMAKGGIDTSAFSDEDLRVLMIAGGESFRDNAPMSAAEAATFILDSVQQGDWRILVGDDAVILDEMVRLTPKDAYLPDFMDKVRERGAFGFTR</sequence>
<feature type="domain" description="Ketoreductase" evidence="3">
    <location>
        <begin position="12"/>
        <end position="201"/>
    </location>
</feature>
<reference evidence="4" key="1">
    <citation type="submission" date="2020-05" db="EMBL/GenBank/DDBJ databases">
        <authorList>
            <person name="Chiriac C."/>
            <person name="Salcher M."/>
            <person name="Ghai R."/>
            <person name="Kavagutti S V."/>
        </authorList>
    </citation>
    <scope>NUCLEOTIDE SEQUENCE</scope>
</reference>
<dbReference type="EMBL" id="CAFBPC010000036">
    <property type="protein sequence ID" value="CAB4999979.1"/>
    <property type="molecule type" value="Genomic_DNA"/>
</dbReference>
<evidence type="ECO:0000259" key="3">
    <source>
        <dbReference type="SMART" id="SM00822"/>
    </source>
</evidence>